<keyword evidence="7" id="KW-1185">Reference proteome</keyword>
<feature type="domain" description="HTH lysR-type" evidence="5">
    <location>
        <begin position="1"/>
        <end position="58"/>
    </location>
</feature>
<dbReference type="EMBL" id="JAWSTH010000051">
    <property type="protein sequence ID" value="MDW5596276.1"/>
    <property type="molecule type" value="Genomic_DNA"/>
</dbReference>
<dbReference type="Gene3D" id="3.40.190.10">
    <property type="entry name" value="Periplasmic binding protein-like II"/>
    <property type="match status" value="2"/>
</dbReference>
<evidence type="ECO:0000256" key="2">
    <source>
        <dbReference type="ARBA" id="ARBA00023015"/>
    </source>
</evidence>
<protein>
    <submittedName>
        <fullName evidence="6">LysR substrate-binding domain-containing protein</fullName>
    </submittedName>
</protein>
<keyword evidence="3" id="KW-0238">DNA-binding</keyword>
<accession>A0ABU4HSK4</accession>
<organism evidence="6 7">
    <name type="scientific">Conexibacter stalactiti</name>
    <dbReference type="NCBI Taxonomy" id="1940611"/>
    <lineage>
        <taxon>Bacteria</taxon>
        <taxon>Bacillati</taxon>
        <taxon>Actinomycetota</taxon>
        <taxon>Thermoleophilia</taxon>
        <taxon>Solirubrobacterales</taxon>
        <taxon>Conexibacteraceae</taxon>
        <taxon>Conexibacter</taxon>
    </lineage>
</organism>
<evidence type="ECO:0000259" key="5">
    <source>
        <dbReference type="PROSITE" id="PS50931"/>
    </source>
</evidence>
<dbReference type="SUPFAM" id="SSF53850">
    <property type="entry name" value="Periplasmic binding protein-like II"/>
    <property type="match status" value="1"/>
</dbReference>
<dbReference type="InterPro" id="IPR000847">
    <property type="entry name" value="LysR_HTH_N"/>
</dbReference>
<keyword evidence="2" id="KW-0805">Transcription regulation</keyword>
<dbReference type="RefSeq" id="WP_318598659.1">
    <property type="nucleotide sequence ID" value="NZ_JAWSTH010000051.1"/>
</dbReference>
<dbReference type="SUPFAM" id="SSF46785">
    <property type="entry name" value="Winged helix' DNA-binding domain"/>
    <property type="match status" value="1"/>
</dbReference>
<evidence type="ECO:0000256" key="1">
    <source>
        <dbReference type="ARBA" id="ARBA00009437"/>
    </source>
</evidence>
<dbReference type="PROSITE" id="PS50931">
    <property type="entry name" value="HTH_LYSR"/>
    <property type="match status" value="1"/>
</dbReference>
<proteinExistence type="inferred from homology"/>
<evidence type="ECO:0000313" key="6">
    <source>
        <dbReference type="EMBL" id="MDW5596276.1"/>
    </source>
</evidence>
<gene>
    <name evidence="6" type="ORF">R7226_18145</name>
</gene>
<sequence>MDLRQLRYFVAVAEELHFTRAAARLHLAQSALSAQIRSLEREVGAELFTRTSRRVTLTPVGDALLVDARQLLAVADATLGRARLLARSKQRRLIVGCLGPATAELLTPVISEFAARHPDVSVDVLAFDFAELLPCLRDGRADVAFAYFPHSKDELADLTVVPLAEEPRIVALAESHPLARRDSLEPADLADEVFVTRAGVSEVWRDFWLLTDQLDGRRPQLCPRQAVSRDEWLYLIASGHGIDTAPQFVARRYHWPGIAYVPLVNVPPAQQAMVRSSMDSSDLPAAFMDVARSRRRDIGRLAAAEAGIS</sequence>
<dbReference type="PANTHER" id="PTHR30346:SF0">
    <property type="entry name" value="HCA OPERON TRANSCRIPTIONAL ACTIVATOR HCAR"/>
    <property type="match status" value="1"/>
</dbReference>
<dbReference type="InterPro" id="IPR036388">
    <property type="entry name" value="WH-like_DNA-bd_sf"/>
</dbReference>
<dbReference type="InterPro" id="IPR005119">
    <property type="entry name" value="LysR_subst-bd"/>
</dbReference>
<dbReference type="InterPro" id="IPR036390">
    <property type="entry name" value="WH_DNA-bd_sf"/>
</dbReference>
<comment type="caution">
    <text evidence="6">The sequence shown here is derived from an EMBL/GenBank/DDBJ whole genome shotgun (WGS) entry which is preliminary data.</text>
</comment>
<reference evidence="6 7" key="2">
    <citation type="submission" date="2023-10" db="EMBL/GenBank/DDBJ databases">
        <authorList>
            <person name="Han X.F."/>
        </authorList>
    </citation>
    <scope>NUCLEOTIDE SEQUENCE [LARGE SCALE GENOMIC DNA]</scope>
    <source>
        <strain evidence="6 7">KCTC 39840</strain>
    </source>
</reference>
<dbReference type="PANTHER" id="PTHR30346">
    <property type="entry name" value="TRANSCRIPTIONAL DUAL REGULATOR HCAR-RELATED"/>
    <property type="match status" value="1"/>
</dbReference>
<dbReference type="Pfam" id="PF00126">
    <property type="entry name" value="HTH_1"/>
    <property type="match status" value="1"/>
</dbReference>
<evidence type="ECO:0000256" key="4">
    <source>
        <dbReference type="ARBA" id="ARBA00023163"/>
    </source>
</evidence>
<dbReference type="Pfam" id="PF03466">
    <property type="entry name" value="LysR_substrate"/>
    <property type="match status" value="1"/>
</dbReference>
<comment type="similarity">
    <text evidence="1">Belongs to the LysR transcriptional regulatory family.</text>
</comment>
<keyword evidence="4" id="KW-0804">Transcription</keyword>
<dbReference type="Proteomes" id="UP001284601">
    <property type="component" value="Unassembled WGS sequence"/>
</dbReference>
<evidence type="ECO:0000256" key="3">
    <source>
        <dbReference type="ARBA" id="ARBA00023125"/>
    </source>
</evidence>
<dbReference type="CDD" id="cd05466">
    <property type="entry name" value="PBP2_LTTR_substrate"/>
    <property type="match status" value="1"/>
</dbReference>
<evidence type="ECO:0000313" key="7">
    <source>
        <dbReference type="Proteomes" id="UP001284601"/>
    </source>
</evidence>
<dbReference type="Gene3D" id="1.10.10.10">
    <property type="entry name" value="Winged helix-like DNA-binding domain superfamily/Winged helix DNA-binding domain"/>
    <property type="match status" value="1"/>
</dbReference>
<dbReference type="PRINTS" id="PR00039">
    <property type="entry name" value="HTHLYSR"/>
</dbReference>
<name>A0ABU4HSK4_9ACTN</name>
<reference evidence="7" key="1">
    <citation type="submission" date="2023-07" db="EMBL/GenBank/DDBJ databases">
        <title>Conexibacter stalactiti sp. nov., isolated from stalactites in a lava cave and emended description of the genus Conexibacter.</title>
        <authorList>
            <person name="Lee S.D."/>
        </authorList>
    </citation>
    <scope>NUCLEOTIDE SEQUENCE [LARGE SCALE GENOMIC DNA]</scope>
    <source>
        <strain evidence="7">KCTC 39840</strain>
    </source>
</reference>